<sequence>MAPTPTLPAAHARTASRAVPGRAPHRREPRHPLLTFVLAGLTTGLLLVVGGALVGRAAARAEAVRDARAVATAVARTTVEPQLRDELLTGDPAAREVLRSLSQHLTTDLFTRVKLWTPQGRIVFSDDPRLTGRAFALGEDAREALASGEAVAEISDLSKEENGLERELGVLLEAYVPVRTPGGQVLLFEAYTPLSSVSERAAEVWATFLPITVGGLVLLQLVQLPLAARLSRQARWAREERERMFDHALAASDTERRRIAADLHDGVVQDLAATAVSLSGTAVLAGRKGCADEARNLAGAADAVRAAIRALRSLVVDIYPPNLRRAGLAAALPDLAAGLGGRRVAATVDVATGATAGAAAERFLYRVAQEALRNVVTHAGAAAVDVRLERSGNRLVLTVTDDGAGFDPAGLDAPGDGRPRLGLRLLGDLALEVDGDVEVESGPGAGTRVRATVPAS</sequence>
<evidence type="ECO:0000256" key="4">
    <source>
        <dbReference type="SAM" id="MobiDB-lite"/>
    </source>
</evidence>
<evidence type="ECO:0000313" key="7">
    <source>
        <dbReference type="EMBL" id="GEC18276.1"/>
    </source>
</evidence>
<organism evidence="7 8">
    <name type="scientific">Pseudonocardia hydrocarbonoxydans</name>
    <dbReference type="NCBI Taxonomy" id="76726"/>
    <lineage>
        <taxon>Bacteria</taxon>
        <taxon>Bacillati</taxon>
        <taxon>Actinomycetota</taxon>
        <taxon>Actinomycetes</taxon>
        <taxon>Pseudonocardiales</taxon>
        <taxon>Pseudonocardiaceae</taxon>
        <taxon>Pseudonocardia</taxon>
    </lineage>
</organism>
<keyword evidence="1" id="KW-0808">Transferase</keyword>
<dbReference type="AlphaFoldDB" id="A0A4Y3WLM6"/>
<evidence type="ECO:0000256" key="5">
    <source>
        <dbReference type="SAM" id="Phobius"/>
    </source>
</evidence>
<evidence type="ECO:0000259" key="6">
    <source>
        <dbReference type="PROSITE" id="PS50109"/>
    </source>
</evidence>
<keyword evidence="3" id="KW-0902">Two-component regulatory system</keyword>
<dbReference type="Gene3D" id="1.20.5.1930">
    <property type="match status" value="1"/>
</dbReference>
<name>A0A4Y3WLM6_9PSEU</name>
<dbReference type="PANTHER" id="PTHR24421">
    <property type="entry name" value="NITRATE/NITRITE SENSOR PROTEIN NARX-RELATED"/>
    <property type="match status" value="1"/>
</dbReference>
<reference evidence="7 8" key="1">
    <citation type="submission" date="2019-06" db="EMBL/GenBank/DDBJ databases">
        <title>Whole genome shotgun sequence of Pseudonocardia hydrocarbonoxydans NBRC 14498.</title>
        <authorList>
            <person name="Hosoyama A."/>
            <person name="Uohara A."/>
            <person name="Ohji S."/>
            <person name="Ichikawa N."/>
        </authorList>
    </citation>
    <scope>NUCLEOTIDE SEQUENCE [LARGE SCALE GENOMIC DNA]</scope>
    <source>
        <strain evidence="7 8">NBRC 14498</strain>
    </source>
</reference>
<dbReference type="PROSITE" id="PS50109">
    <property type="entry name" value="HIS_KIN"/>
    <property type="match status" value="1"/>
</dbReference>
<keyword evidence="5" id="KW-0472">Membrane</keyword>
<dbReference type="Gene3D" id="3.30.565.10">
    <property type="entry name" value="Histidine kinase-like ATPase, C-terminal domain"/>
    <property type="match status" value="1"/>
</dbReference>
<proteinExistence type="predicted"/>
<evidence type="ECO:0000313" key="8">
    <source>
        <dbReference type="Proteomes" id="UP000320338"/>
    </source>
</evidence>
<dbReference type="GO" id="GO:0046983">
    <property type="term" value="F:protein dimerization activity"/>
    <property type="evidence" value="ECO:0007669"/>
    <property type="project" value="InterPro"/>
</dbReference>
<dbReference type="InterPro" id="IPR003594">
    <property type="entry name" value="HATPase_dom"/>
</dbReference>
<evidence type="ECO:0000256" key="1">
    <source>
        <dbReference type="ARBA" id="ARBA00022679"/>
    </source>
</evidence>
<keyword evidence="8" id="KW-1185">Reference proteome</keyword>
<evidence type="ECO:0000256" key="2">
    <source>
        <dbReference type="ARBA" id="ARBA00022777"/>
    </source>
</evidence>
<keyword evidence="2" id="KW-0418">Kinase</keyword>
<dbReference type="OrthoDB" id="144293at2"/>
<dbReference type="CDD" id="cd16917">
    <property type="entry name" value="HATPase_UhpB-NarQ-NarX-like"/>
    <property type="match status" value="1"/>
</dbReference>
<dbReference type="InterPro" id="IPR036890">
    <property type="entry name" value="HATPase_C_sf"/>
</dbReference>
<dbReference type="GO" id="GO:0000155">
    <property type="term" value="F:phosphorelay sensor kinase activity"/>
    <property type="evidence" value="ECO:0007669"/>
    <property type="project" value="InterPro"/>
</dbReference>
<dbReference type="SUPFAM" id="SSF103190">
    <property type="entry name" value="Sensory domain-like"/>
    <property type="match status" value="1"/>
</dbReference>
<dbReference type="Pfam" id="PF07730">
    <property type="entry name" value="HisKA_3"/>
    <property type="match status" value="1"/>
</dbReference>
<dbReference type="RefSeq" id="WP_141276705.1">
    <property type="nucleotide sequence ID" value="NZ_BAAARZ010000025.1"/>
</dbReference>
<feature type="transmembrane region" description="Helical" evidence="5">
    <location>
        <begin position="33"/>
        <end position="55"/>
    </location>
</feature>
<dbReference type="InterPro" id="IPR029151">
    <property type="entry name" value="Sensor-like_sf"/>
</dbReference>
<dbReference type="InterPro" id="IPR005467">
    <property type="entry name" value="His_kinase_dom"/>
</dbReference>
<dbReference type="EMBL" id="BJNG01000005">
    <property type="protein sequence ID" value="GEC18276.1"/>
    <property type="molecule type" value="Genomic_DNA"/>
</dbReference>
<dbReference type="GO" id="GO:0016020">
    <property type="term" value="C:membrane"/>
    <property type="evidence" value="ECO:0007669"/>
    <property type="project" value="InterPro"/>
</dbReference>
<evidence type="ECO:0000256" key="3">
    <source>
        <dbReference type="ARBA" id="ARBA00023012"/>
    </source>
</evidence>
<feature type="transmembrane region" description="Helical" evidence="5">
    <location>
        <begin position="204"/>
        <end position="228"/>
    </location>
</feature>
<protein>
    <recommendedName>
        <fullName evidence="6">Histidine kinase domain-containing protein</fullName>
    </recommendedName>
</protein>
<gene>
    <name evidence="7" type="ORF">PHY01_05590</name>
</gene>
<accession>A0A4Y3WLM6</accession>
<dbReference type="PANTHER" id="PTHR24421:SF58">
    <property type="entry name" value="SIGNAL TRANSDUCTION HISTIDINE-PROTEIN KINASE_PHOSPHATASE UHPB"/>
    <property type="match status" value="1"/>
</dbReference>
<dbReference type="InterPro" id="IPR050482">
    <property type="entry name" value="Sensor_HK_TwoCompSys"/>
</dbReference>
<dbReference type="SMART" id="SM00387">
    <property type="entry name" value="HATPase_c"/>
    <property type="match status" value="1"/>
</dbReference>
<dbReference type="SUPFAM" id="SSF55874">
    <property type="entry name" value="ATPase domain of HSP90 chaperone/DNA topoisomerase II/histidine kinase"/>
    <property type="match status" value="1"/>
</dbReference>
<keyword evidence="5" id="KW-0812">Transmembrane</keyword>
<dbReference type="InterPro" id="IPR011712">
    <property type="entry name" value="Sig_transdc_His_kin_sub3_dim/P"/>
</dbReference>
<keyword evidence="5" id="KW-1133">Transmembrane helix</keyword>
<dbReference type="Pfam" id="PF02518">
    <property type="entry name" value="HATPase_c"/>
    <property type="match status" value="1"/>
</dbReference>
<dbReference type="Proteomes" id="UP000320338">
    <property type="component" value="Unassembled WGS sequence"/>
</dbReference>
<comment type="caution">
    <text evidence="7">The sequence shown here is derived from an EMBL/GenBank/DDBJ whole genome shotgun (WGS) entry which is preliminary data.</text>
</comment>
<feature type="region of interest" description="Disordered" evidence="4">
    <location>
        <begin position="1"/>
        <end position="27"/>
    </location>
</feature>
<feature type="domain" description="Histidine kinase" evidence="6">
    <location>
        <begin position="364"/>
        <end position="456"/>
    </location>
</feature>